<dbReference type="Proteomes" id="UP001303046">
    <property type="component" value="Unassembled WGS sequence"/>
</dbReference>
<dbReference type="EMBL" id="JAVFWL010000005">
    <property type="protein sequence ID" value="KAK6758984.1"/>
    <property type="molecule type" value="Genomic_DNA"/>
</dbReference>
<name>A0ABR1E8H9_NECAM</name>
<reference evidence="1 2" key="1">
    <citation type="submission" date="2023-08" db="EMBL/GenBank/DDBJ databases">
        <title>A Necator americanus chromosomal reference genome.</title>
        <authorList>
            <person name="Ilik V."/>
            <person name="Petrzelkova K.J."/>
            <person name="Pardy F."/>
            <person name="Fuh T."/>
            <person name="Niatou-Singa F.S."/>
            <person name="Gouil Q."/>
            <person name="Baker L."/>
            <person name="Ritchie M.E."/>
            <person name="Jex A.R."/>
            <person name="Gazzola D."/>
            <person name="Li H."/>
            <person name="Toshio Fujiwara R."/>
            <person name="Zhan B."/>
            <person name="Aroian R.V."/>
            <person name="Pafco B."/>
            <person name="Schwarz E.M."/>
        </authorList>
    </citation>
    <scope>NUCLEOTIDE SEQUENCE [LARGE SCALE GENOMIC DNA]</scope>
    <source>
        <strain evidence="1 2">Aroian</strain>
        <tissue evidence="1">Whole animal</tissue>
    </source>
</reference>
<evidence type="ECO:0000313" key="2">
    <source>
        <dbReference type="Proteomes" id="UP001303046"/>
    </source>
</evidence>
<protein>
    <submittedName>
        <fullName evidence="1">Uncharacterized protein</fullName>
    </submittedName>
</protein>
<proteinExistence type="predicted"/>
<organism evidence="1 2">
    <name type="scientific">Necator americanus</name>
    <name type="common">Human hookworm</name>
    <dbReference type="NCBI Taxonomy" id="51031"/>
    <lineage>
        <taxon>Eukaryota</taxon>
        <taxon>Metazoa</taxon>
        <taxon>Ecdysozoa</taxon>
        <taxon>Nematoda</taxon>
        <taxon>Chromadorea</taxon>
        <taxon>Rhabditida</taxon>
        <taxon>Rhabditina</taxon>
        <taxon>Rhabditomorpha</taxon>
        <taxon>Strongyloidea</taxon>
        <taxon>Ancylostomatidae</taxon>
        <taxon>Bunostominae</taxon>
        <taxon>Necator</taxon>
    </lineage>
</organism>
<evidence type="ECO:0000313" key="1">
    <source>
        <dbReference type="EMBL" id="KAK6758984.1"/>
    </source>
</evidence>
<sequence length="93" mass="10415">MKGLVSTKADSNMKVATGNRLRFFGHILSSSADRLVQRVLRIRAGRGRERGDVKFRTIWNSDGWIDSGQALAENCEGFAELCSKMTHVGFERL</sequence>
<accession>A0ABR1E8H9</accession>
<comment type="caution">
    <text evidence="1">The sequence shown here is derived from an EMBL/GenBank/DDBJ whole genome shotgun (WGS) entry which is preliminary data.</text>
</comment>
<keyword evidence="2" id="KW-1185">Reference proteome</keyword>
<gene>
    <name evidence="1" type="primary">Necator_chrV.g21087</name>
    <name evidence="1" type="ORF">RB195_016294</name>
</gene>